<dbReference type="OrthoDB" id="5006988at2759"/>
<dbReference type="HOGENOM" id="CLU_103046_1_0_1"/>
<organism evidence="2 3">
    <name type="scientific">Fusarium oxysporum f. sp. cubense (strain race 1)</name>
    <name type="common">Panama disease fungus</name>
    <dbReference type="NCBI Taxonomy" id="1229664"/>
    <lineage>
        <taxon>Eukaryota</taxon>
        <taxon>Fungi</taxon>
        <taxon>Dikarya</taxon>
        <taxon>Ascomycota</taxon>
        <taxon>Pezizomycotina</taxon>
        <taxon>Sordariomycetes</taxon>
        <taxon>Hypocreomycetidae</taxon>
        <taxon>Hypocreales</taxon>
        <taxon>Nectriaceae</taxon>
        <taxon>Fusarium</taxon>
        <taxon>Fusarium oxysporum species complex</taxon>
    </lineage>
</organism>
<gene>
    <name evidence="2" type="ORF">FOC1_g10008215</name>
</gene>
<evidence type="ECO:0008006" key="4">
    <source>
        <dbReference type="Google" id="ProtNLM"/>
    </source>
</evidence>
<sequence>MKSTIPILALQSVVVCAGFTMPEKSPNGVYSVHVNDQGVEVYDGLTVDHTTTVTPKAPSSHLKARQWRDEGGWDRSDPETFCGCGFSMNHGNCETAVDMLKAQFDRSDGGVGEVTQAWYSIWGDVAFCCAGGVYPMTSSQYADLLGRITNTYGCGQFMGRNRRR</sequence>
<evidence type="ECO:0000256" key="1">
    <source>
        <dbReference type="SAM" id="SignalP"/>
    </source>
</evidence>
<evidence type="ECO:0000313" key="2">
    <source>
        <dbReference type="EMBL" id="ENH66189.1"/>
    </source>
</evidence>
<reference evidence="3" key="2">
    <citation type="journal article" date="2014" name="PLoS ONE">
        <title>Genome and Transcriptome Analysis of the Fungal Pathogen Fusarium oxysporum f. sp. cubense Causing Banana Vascular Wilt Disease.</title>
        <authorList>
            <person name="Guo L."/>
            <person name="Han L."/>
            <person name="Yang L."/>
            <person name="Zeng H."/>
            <person name="Fan D."/>
            <person name="Zhu Y."/>
            <person name="Feng Y."/>
            <person name="Wang G."/>
            <person name="Peng C."/>
            <person name="Jiang X."/>
            <person name="Zhou D."/>
            <person name="Ni P."/>
            <person name="Liang C."/>
            <person name="Liu L."/>
            <person name="Wang J."/>
            <person name="Mao C."/>
            <person name="Fang X."/>
            <person name="Peng M."/>
            <person name="Huang J."/>
        </authorList>
    </citation>
    <scope>NUCLEOTIDE SEQUENCE [LARGE SCALE GENOMIC DNA]</scope>
    <source>
        <strain evidence="3">race 1</strain>
    </source>
</reference>
<dbReference type="Proteomes" id="UP000016928">
    <property type="component" value="Unassembled WGS sequence"/>
</dbReference>
<dbReference type="EMBL" id="KB730431">
    <property type="protein sequence ID" value="ENH66189.1"/>
    <property type="molecule type" value="Genomic_DNA"/>
</dbReference>
<proteinExistence type="predicted"/>
<feature type="chain" id="PRO_5004119923" description="Ecp2 effector protein domain-containing protein" evidence="1">
    <location>
        <begin position="18"/>
        <end position="164"/>
    </location>
</feature>
<name>N4TTN0_FUSC1</name>
<evidence type="ECO:0000313" key="3">
    <source>
        <dbReference type="Proteomes" id="UP000016928"/>
    </source>
</evidence>
<dbReference type="AlphaFoldDB" id="N4TTN0"/>
<reference evidence="3" key="1">
    <citation type="submission" date="2012-09" db="EMBL/GenBank/DDBJ databases">
        <title>Genome sequencing and comparative transcriptomics of race 1 and race 4 of banana pathogen: Fusarium oxysporum f. sp. cubense.</title>
        <authorList>
            <person name="Fang X."/>
            <person name="Huang J."/>
        </authorList>
    </citation>
    <scope>NUCLEOTIDE SEQUENCE [LARGE SCALE GENOMIC DNA]</scope>
    <source>
        <strain evidence="3">race 1</strain>
    </source>
</reference>
<protein>
    <recommendedName>
        <fullName evidence="4">Ecp2 effector protein domain-containing protein</fullName>
    </recommendedName>
</protein>
<keyword evidence="1" id="KW-0732">Signal</keyword>
<accession>N4TTN0</accession>
<dbReference type="OMA" id="TQAWYSI"/>
<dbReference type="STRING" id="1229664.N4TTN0"/>
<feature type="signal peptide" evidence="1">
    <location>
        <begin position="1"/>
        <end position="17"/>
    </location>
</feature>
<dbReference type="VEuPathDB" id="FungiDB:FOC1_g10008215"/>